<evidence type="ECO:0000259" key="1">
    <source>
        <dbReference type="Pfam" id="PF13456"/>
    </source>
</evidence>
<evidence type="ECO:0000313" key="2">
    <source>
        <dbReference type="EMBL" id="KAL3515780.1"/>
    </source>
</evidence>
<dbReference type="EMBL" id="JBJUIK010000010">
    <property type="protein sequence ID" value="KAL3515780.1"/>
    <property type="molecule type" value="Genomic_DNA"/>
</dbReference>
<organism evidence="2 3">
    <name type="scientific">Cinchona calisaya</name>
    <dbReference type="NCBI Taxonomy" id="153742"/>
    <lineage>
        <taxon>Eukaryota</taxon>
        <taxon>Viridiplantae</taxon>
        <taxon>Streptophyta</taxon>
        <taxon>Embryophyta</taxon>
        <taxon>Tracheophyta</taxon>
        <taxon>Spermatophyta</taxon>
        <taxon>Magnoliopsida</taxon>
        <taxon>eudicotyledons</taxon>
        <taxon>Gunneridae</taxon>
        <taxon>Pentapetalae</taxon>
        <taxon>asterids</taxon>
        <taxon>lamiids</taxon>
        <taxon>Gentianales</taxon>
        <taxon>Rubiaceae</taxon>
        <taxon>Cinchonoideae</taxon>
        <taxon>Cinchoneae</taxon>
        <taxon>Cinchona</taxon>
    </lineage>
</organism>
<dbReference type="InterPro" id="IPR053151">
    <property type="entry name" value="RNase_H-like"/>
</dbReference>
<dbReference type="Pfam" id="PF13456">
    <property type="entry name" value="RVT_3"/>
    <property type="match status" value="1"/>
</dbReference>
<gene>
    <name evidence="2" type="ORF">ACH5RR_022682</name>
</gene>
<dbReference type="Gene3D" id="3.30.420.10">
    <property type="entry name" value="Ribonuclease H-like superfamily/Ribonuclease H"/>
    <property type="match status" value="1"/>
</dbReference>
<dbReference type="InterPro" id="IPR044730">
    <property type="entry name" value="RNase_H-like_dom_plant"/>
</dbReference>
<dbReference type="Proteomes" id="UP001630127">
    <property type="component" value="Unassembled WGS sequence"/>
</dbReference>
<name>A0ABD2Z8I0_9GENT</name>
<comment type="caution">
    <text evidence="2">The sequence shown here is derived from an EMBL/GenBank/DDBJ whole genome shotgun (WGS) entry which is preliminary data.</text>
</comment>
<evidence type="ECO:0000313" key="3">
    <source>
        <dbReference type="Proteomes" id="UP001630127"/>
    </source>
</evidence>
<accession>A0ABD2Z8I0</accession>
<proteinExistence type="predicted"/>
<sequence length="270" mass="31190">MATEEVKILARTSCEDMNIESSYDELAVEDEAQRLKEKKIAIEQVKESKFYAKLTELIKDEDGKLLQKRLQGERELDEISMSGQPNDFLWQHRCSEEVYTRPFVNDLSKMDWSEYFGEYRGSRRFRCSWNPPPEGWLKLNFGGTSSKNGKNFASFGGICQNESKQPILIYKVVLGEVDKTIASIEALLFGLTELLKIPNVTRNLIVEGDDFMVIQWANKRKIEHPKEIDESLTRVLSLLEEFNSVIYHVYEEANLVANKLARRAVSNKYC</sequence>
<dbReference type="PANTHER" id="PTHR47723">
    <property type="entry name" value="OS05G0353850 PROTEIN"/>
    <property type="match status" value="1"/>
</dbReference>
<dbReference type="CDD" id="cd06222">
    <property type="entry name" value="RNase_H_like"/>
    <property type="match status" value="1"/>
</dbReference>
<keyword evidence="3" id="KW-1185">Reference proteome</keyword>
<dbReference type="AlphaFoldDB" id="A0ABD2Z8I0"/>
<dbReference type="InterPro" id="IPR002156">
    <property type="entry name" value="RNaseH_domain"/>
</dbReference>
<dbReference type="PANTHER" id="PTHR47723:SF19">
    <property type="entry name" value="POLYNUCLEOTIDYL TRANSFERASE, RIBONUCLEASE H-LIKE SUPERFAMILY PROTEIN"/>
    <property type="match status" value="1"/>
</dbReference>
<feature type="domain" description="RNase H type-1" evidence="1">
    <location>
        <begin position="145"/>
        <end position="264"/>
    </location>
</feature>
<dbReference type="InterPro" id="IPR012337">
    <property type="entry name" value="RNaseH-like_sf"/>
</dbReference>
<dbReference type="SUPFAM" id="SSF53098">
    <property type="entry name" value="Ribonuclease H-like"/>
    <property type="match status" value="1"/>
</dbReference>
<protein>
    <recommendedName>
        <fullName evidence="1">RNase H type-1 domain-containing protein</fullName>
    </recommendedName>
</protein>
<reference evidence="2 3" key="1">
    <citation type="submission" date="2024-11" db="EMBL/GenBank/DDBJ databases">
        <title>A near-complete genome assembly of Cinchona calisaya.</title>
        <authorList>
            <person name="Lian D.C."/>
            <person name="Zhao X.W."/>
            <person name="Wei L."/>
        </authorList>
    </citation>
    <scope>NUCLEOTIDE SEQUENCE [LARGE SCALE GENOMIC DNA]</scope>
    <source>
        <tissue evidence="2">Nenye</tissue>
    </source>
</reference>
<dbReference type="InterPro" id="IPR036397">
    <property type="entry name" value="RNaseH_sf"/>
</dbReference>